<dbReference type="Pfam" id="PF06197">
    <property type="entry name" value="DUF998"/>
    <property type="match status" value="1"/>
</dbReference>
<organism evidence="2 3">
    <name type="scientific">Weissella oryzae (strain DSM 25784 / JCM 18191 / LMG 30913 / SG25)</name>
    <dbReference type="NCBI Taxonomy" id="1329250"/>
    <lineage>
        <taxon>Bacteria</taxon>
        <taxon>Bacillati</taxon>
        <taxon>Bacillota</taxon>
        <taxon>Bacilli</taxon>
        <taxon>Lactobacillales</taxon>
        <taxon>Lactobacillaceae</taxon>
        <taxon>Weissella</taxon>
    </lineage>
</organism>
<feature type="transmembrane region" description="Helical" evidence="1">
    <location>
        <begin position="117"/>
        <end position="141"/>
    </location>
</feature>
<reference evidence="3" key="1">
    <citation type="journal article" date="2014" name="Genome Announc.">
        <title>Draft genome sequence of Weissella oryzae SG25T, isolated from fermented rice grains.</title>
        <authorList>
            <person name="Tanizawa Y."/>
            <person name="Fujisawa T."/>
            <person name="Mochizuki T."/>
            <person name="Kaminuma E."/>
            <person name="Suzuki Y."/>
            <person name="Nakamura Y."/>
            <person name="Tohno M."/>
        </authorList>
    </citation>
    <scope>NUCLEOTIDE SEQUENCE [LARGE SCALE GENOMIC DNA]</scope>
    <source>
        <strain evidence="3">DSM 25784 / JCM 18191 / LMG 30913 / SG25</strain>
    </source>
</reference>
<evidence type="ECO:0008006" key="4">
    <source>
        <dbReference type="Google" id="ProtNLM"/>
    </source>
</evidence>
<dbReference type="Proteomes" id="UP000030643">
    <property type="component" value="Unassembled WGS sequence"/>
</dbReference>
<keyword evidence="1" id="KW-0472">Membrane</keyword>
<evidence type="ECO:0000256" key="1">
    <source>
        <dbReference type="SAM" id="Phobius"/>
    </source>
</evidence>
<gene>
    <name evidence="2" type="ORF">WOSG25_170230</name>
</gene>
<evidence type="ECO:0000313" key="3">
    <source>
        <dbReference type="Proteomes" id="UP000030643"/>
    </source>
</evidence>
<keyword evidence="1" id="KW-1133">Transmembrane helix</keyword>
<feature type="transmembrane region" description="Helical" evidence="1">
    <location>
        <begin position="182"/>
        <end position="204"/>
    </location>
</feature>
<dbReference type="STRING" id="1329250.WOSG25_170230"/>
<feature type="transmembrane region" description="Helical" evidence="1">
    <location>
        <begin position="88"/>
        <end position="105"/>
    </location>
</feature>
<feature type="transmembrane region" description="Helical" evidence="1">
    <location>
        <begin position="257"/>
        <end position="279"/>
    </location>
</feature>
<evidence type="ECO:0000313" key="2">
    <source>
        <dbReference type="EMBL" id="GAK31840.1"/>
    </source>
</evidence>
<protein>
    <recommendedName>
        <fullName evidence="4">DUF998 domain-containing protein</fullName>
    </recommendedName>
</protein>
<proteinExistence type="predicted"/>
<sequence>MKIIADLPAELVQQLELKDGKYATSIRLENNNLIFAAANRLATAKQQRALRFAIISAIIAMLIAMLTFNYDGLTLIRMKGGYSISQMAIYLGVGMAFIGFGYYAIKAKLQKQLMVHWMNLCTLILAYTTISFVAVSLFMWAVTSAFAGARLDIYTASAIVGLFVAGLSFTIVMLAQNISFSQIITVMIMTLFGGILFTMITNGSAGWWEHNFSYLGTQGVGDGWIFNFTLIFSALIMLALIDYIFSELGASFSKHRSLFFLRILFSLTALTLAGVGAIPNNRGWMHIVHDYLAQGLGLWILVMIVLIKWLIPSLTREFLLISYLIGGGLILSEFLFQGIHYLSLTGFELLSFGLAFSWIILLLQNLQEMFNIQQQVVVLEVME</sequence>
<dbReference type="OrthoDB" id="2329326at2"/>
<dbReference type="RefSeq" id="WP_045477154.1">
    <property type="nucleotide sequence ID" value="NZ_DF820500.1"/>
</dbReference>
<dbReference type="AlphaFoldDB" id="A0A069CVN8"/>
<dbReference type="eggNOG" id="ENOG5032UTZ">
    <property type="taxonomic scope" value="Bacteria"/>
</dbReference>
<feature type="transmembrane region" description="Helical" evidence="1">
    <location>
        <begin position="153"/>
        <end position="175"/>
    </location>
</feature>
<keyword evidence="1" id="KW-0812">Transmembrane</keyword>
<name>A0A069CVN8_WEIOS</name>
<accession>A0A069CVN8</accession>
<feature type="transmembrane region" description="Helical" evidence="1">
    <location>
        <begin position="49"/>
        <end position="68"/>
    </location>
</feature>
<feature type="transmembrane region" description="Helical" evidence="1">
    <location>
        <begin position="342"/>
        <end position="363"/>
    </location>
</feature>
<feature type="transmembrane region" description="Helical" evidence="1">
    <location>
        <begin position="224"/>
        <end position="245"/>
    </location>
</feature>
<keyword evidence="3" id="KW-1185">Reference proteome</keyword>
<dbReference type="InterPro" id="IPR009339">
    <property type="entry name" value="DUF998"/>
</dbReference>
<dbReference type="EMBL" id="DF820500">
    <property type="protein sequence ID" value="GAK31840.1"/>
    <property type="molecule type" value="Genomic_DNA"/>
</dbReference>
<feature type="transmembrane region" description="Helical" evidence="1">
    <location>
        <begin position="291"/>
        <end position="311"/>
    </location>
</feature>
<feature type="transmembrane region" description="Helical" evidence="1">
    <location>
        <begin position="318"/>
        <end position="336"/>
    </location>
</feature>